<dbReference type="eggNOG" id="ENOG5033G53">
    <property type="taxonomic scope" value="Bacteria"/>
</dbReference>
<proteinExistence type="predicted"/>
<dbReference type="AlphaFoldDB" id="B3EPH4"/>
<sequence length="74" mass="8516">MGKRQIVYTTAQIGGNNDLVDQEVNLITIEDRVWHGRIVSVNQSEVVLKDARSGKHRFALDQIDKIYRDIVTDY</sequence>
<dbReference type="STRING" id="331678.Cphamn1_0907"/>
<dbReference type="EMBL" id="CP001101">
    <property type="protein sequence ID" value="ACE03852.1"/>
    <property type="molecule type" value="Genomic_DNA"/>
</dbReference>
<protein>
    <submittedName>
        <fullName evidence="1">Uncharacterized protein</fullName>
    </submittedName>
</protein>
<dbReference type="HOGENOM" id="CLU_2680999_0_0_10"/>
<gene>
    <name evidence="1" type="ordered locus">Cphamn1_0907</name>
</gene>
<reference evidence="1" key="1">
    <citation type="submission" date="2008-06" db="EMBL/GenBank/DDBJ databases">
        <title>Complete sequence of Chlorobium phaeobacteroides BS1.</title>
        <authorList>
            <consortium name="US DOE Joint Genome Institute"/>
            <person name="Lucas S."/>
            <person name="Copeland A."/>
            <person name="Lapidus A."/>
            <person name="Glavina del Rio T."/>
            <person name="Dalin E."/>
            <person name="Tice H."/>
            <person name="Bruce D."/>
            <person name="Goodwin L."/>
            <person name="Pitluck S."/>
            <person name="Schmutz J."/>
            <person name="Larimer F."/>
            <person name="Land M."/>
            <person name="Hauser L."/>
            <person name="Kyrpides N."/>
            <person name="Ovchinnikova G."/>
            <person name="Li T."/>
            <person name="Liu Z."/>
            <person name="Zhao F."/>
            <person name="Overmann J."/>
            <person name="Bryant D.A."/>
            <person name="Richardson P."/>
        </authorList>
    </citation>
    <scope>NUCLEOTIDE SEQUENCE [LARGE SCALE GENOMIC DNA]</scope>
    <source>
        <strain evidence="1">BS1</strain>
    </source>
</reference>
<organism evidence="1">
    <name type="scientific">Chlorobium phaeobacteroides (strain BS1)</name>
    <dbReference type="NCBI Taxonomy" id="331678"/>
    <lineage>
        <taxon>Bacteria</taxon>
        <taxon>Pseudomonadati</taxon>
        <taxon>Chlorobiota</taxon>
        <taxon>Chlorobiia</taxon>
        <taxon>Chlorobiales</taxon>
        <taxon>Chlorobiaceae</taxon>
        <taxon>Chlorobium/Pelodictyon group</taxon>
        <taxon>Chlorobium</taxon>
    </lineage>
</organism>
<accession>B3EPH4</accession>
<dbReference type="OrthoDB" id="595333at2"/>
<name>B3EPH4_CHLPB</name>
<dbReference type="KEGG" id="cpb:Cphamn1_0907"/>
<evidence type="ECO:0000313" key="1">
    <source>
        <dbReference type="EMBL" id="ACE03852.1"/>
    </source>
</evidence>